<dbReference type="PANTHER" id="PTHR31102">
    <property type="match status" value="1"/>
</dbReference>
<evidence type="ECO:0000256" key="2">
    <source>
        <dbReference type="ARBA" id="ARBA00007367"/>
    </source>
</evidence>
<dbReference type="GO" id="GO:0015297">
    <property type="term" value="F:antiporter activity"/>
    <property type="evidence" value="ECO:0007669"/>
    <property type="project" value="InterPro"/>
</dbReference>
<evidence type="ECO:0000256" key="5">
    <source>
        <dbReference type="ARBA" id="ARBA00023136"/>
    </source>
</evidence>
<gene>
    <name evidence="8" type="ORF">OXX778_LOCUS15570</name>
</gene>
<feature type="transmembrane region" description="Helical" evidence="6">
    <location>
        <begin position="303"/>
        <end position="324"/>
    </location>
</feature>
<dbReference type="InterPro" id="IPR038770">
    <property type="entry name" value="Na+/solute_symporter_sf"/>
</dbReference>
<feature type="transmembrane region" description="Helical" evidence="6">
    <location>
        <begin position="159"/>
        <end position="183"/>
    </location>
</feature>
<dbReference type="AlphaFoldDB" id="A0A814FIU3"/>
<feature type="domain" description="Cation/H+ exchanger transmembrane" evidence="7">
    <location>
        <begin position="1"/>
        <end position="390"/>
    </location>
</feature>
<accession>A0A814FIU3</accession>
<name>A0A814FIU3_9BILA</name>
<evidence type="ECO:0000256" key="4">
    <source>
        <dbReference type="ARBA" id="ARBA00022989"/>
    </source>
</evidence>
<dbReference type="InterPro" id="IPR051843">
    <property type="entry name" value="CPA1_transporter"/>
</dbReference>
<proteinExistence type="inferred from homology"/>
<dbReference type="GO" id="GO:1902600">
    <property type="term" value="P:proton transmembrane transport"/>
    <property type="evidence" value="ECO:0007669"/>
    <property type="project" value="InterPro"/>
</dbReference>
<feature type="transmembrane region" description="Helical" evidence="6">
    <location>
        <begin position="195"/>
        <end position="212"/>
    </location>
</feature>
<keyword evidence="3 6" id="KW-0812">Transmembrane</keyword>
<keyword evidence="5 6" id="KW-0472">Membrane</keyword>
<dbReference type="Pfam" id="PF00999">
    <property type="entry name" value="Na_H_Exchanger"/>
    <property type="match status" value="1"/>
</dbReference>
<feature type="transmembrane region" description="Helical" evidence="6">
    <location>
        <begin position="274"/>
        <end position="291"/>
    </location>
</feature>
<reference evidence="8" key="1">
    <citation type="submission" date="2021-02" db="EMBL/GenBank/DDBJ databases">
        <authorList>
            <person name="Nowell W R."/>
        </authorList>
    </citation>
    <scope>NUCLEOTIDE SEQUENCE</scope>
    <source>
        <strain evidence="8">Ploen Becks lab</strain>
    </source>
</reference>
<comment type="subcellular location">
    <subcellularLocation>
        <location evidence="1">Membrane</location>
        <topology evidence="1">Multi-pass membrane protein</topology>
    </subcellularLocation>
</comment>
<evidence type="ECO:0000256" key="3">
    <source>
        <dbReference type="ARBA" id="ARBA00022692"/>
    </source>
</evidence>
<keyword evidence="4 6" id="KW-1133">Transmembrane helix</keyword>
<comment type="caution">
    <text evidence="8">The sequence shown here is derived from an EMBL/GenBank/DDBJ whole genome shotgun (WGS) entry which is preliminary data.</text>
</comment>
<feature type="transmembrane region" description="Helical" evidence="6">
    <location>
        <begin position="372"/>
        <end position="393"/>
    </location>
</feature>
<dbReference type="OrthoDB" id="423807at2759"/>
<dbReference type="PANTHER" id="PTHR31102:SF1">
    <property type="entry name" value="CATION_H+ EXCHANGER DOMAIN-CONTAINING PROTEIN"/>
    <property type="match status" value="1"/>
</dbReference>
<dbReference type="Gene3D" id="1.20.1530.20">
    <property type="match status" value="2"/>
</dbReference>
<dbReference type="InterPro" id="IPR006153">
    <property type="entry name" value="Cation/H_exchanger_TM"/>
</dbReference>
<keyword evidence="9" id="KW-1185">Reference proteome</keyword>
<evidence type="ECO:0000256" key="6">
    <source>
        <dbReference type="SAM" id="Phobius"/>
    </source>
</evidence>
<evidence type="ECO:0000259" key="7">
    <source>
        <dbReference type="Pfam" id="PF00999"/>
    </source>
</evidence>
<feature type="transmembrane region" description="Helical" evidence="6">
    <location>
        <begin position="127"/>
        <end position="153"/>
    </location>
</feature>
<evidence type="ECO:0000313" key="8">
    <source>
        <dbReference type="EMBL" id="CAF0984040.1"/>
    </source>
</evidence>
<evidence type="ECO:0000313" key="9">
    <source>
        <dbReference type="Proteomes" id="UP000663879"/>
    </source>
</evidence>
<feature type="transmembrane region" description="Helical" evidence="6">
    <location>
        <begin position="336"/>
        <end position="360"/>
    </location>
</feature>
<dbReference type="GO" id="GO:0016020">
    <property type="term" value="C:membrane"/>
    <property type="evidence" value="ECO:0007669"/>
    <property type="project" value="UniProtKB-SubCell"/>
</dbReference>
<protein>
    <recommendedName>
        <fullName evidence="7">Cation/H+ exchanger transmembrane domain-containing protein</fullName>
    </recommendedName>
</protein>
<feature type="transmembrane region" description="Helical" evidence="6">
    <location>
        <begin position="66"/>
        <end position="86"/>
    </location>
</feature>
<organism evidence="8 9">
    <name type="scientific">Brachionus calyciflorus</name>
    <dbReference type="NCBI Taxonomy" id="104777"/>
    <lineage>
        <taxon>Eukaryota</taxon>
        <taxon>Metazoa</taxon>
        <taxon>Spiralia</taxon>
        <taxon>Gnathifera</taxon>
        <taxon>Rotifera</taxon>
        <taxon>Eurotatoria</taxon>
        <taxon>Monogononta</taxon>
        <taxon>Pseudotrocha</taxon>
        <taxon>Ploima</taxon>
        <taxon>Brachionidae</taxon>
        <taxon>Brachionus</taxon>
    </lineage>
</organism>
<feature type="transmembrane region" description="Helical" evidence="6">
    <location>
        <begin position="92"/>
        <end position="115"/>
    </location>
</feature>
<comment type="similarity">
    <text evidence="2">Belongs to the monovalent cation:proton antiporter 1 (CPA1) transporter (TC 2.A.36) family.</text>
</comment>
<evidence type="ECO:0000256" key="1">
    <source>
        <dbReference type="ARBA" id="ARBA00004141"/>
    </source>
</evidence>
<sequence>MPSLLGMLLVGIFFKNVPRVSIIGHAIDSKTSAMLRNIAFCVILCRAGLSLDLVKLKSMKLKITLYAFIPCLTEAILFGIAAMLILKIPIGWSILMGFVVSGVSPAVVVPLMINLQEKDFGVAKNIPGLIIAASCIDNIIAITGHSLMIGIVFNKGELWWSILQCPIQIGVGLIFGLVIGFCFNIIRLDHKIKRVTQRFIVLFFVALIATIGSKKINFTTSGPLAVLTLTIVSKIIWQKVDEFKYRNELKENRSLINEKVCQNQRLIDQMFSKLWQFIFLPLLFSLIGNEVDFTKINPKRLGLQLGLLCIGLVIRMISTFLSVFFDKNLNIKEKMFMCIAWVPKATVQAAVGSIALDLAIANKYPTEIPLDILNIAVLSIIVTAPLGTLLISLSGPKLLKNEQLDPRSSA</sequence>
<dbReference type="Proteomes" id="UP000663879">
    <property type="component" value="Unassembled WGS sequence"/>
</dbReference>
<dbReference type="EMBL" id="CAJNOC010003470">
    <property type="protein sequence ID" value="CAF0984040.1"/>
    <property type="molecule type" value="Genomic_DNA"/>
</dbReference>
<feature type="transmembrane region" description="Helical" evidence="6">
    <location>
        <begin position="218"/>
        <end position="237"/>
    </location>
</feature>